<keyword evidence="2" id="KW-1185">Reference proteome</keyword>
<organism evidence="1 2">
    <name type="scientific">Stegodyphus mimosarum</name>
    <name type="common">African social velvet spider</name>
    <dbReference type="NCBI Taxonomy" id="407821"/>
    <lineage>
        <taxon>Eukaryota</taxon>
        <taxon>Metazoa</taxon>
        <taxon>Ecdysozoa</taxon>
        <taxon>Arthropoda</taxon>
        <taxon>Chelicerata</taxon>
        <taxon>Arachnida</taxon>
        <taxon>Araneae</taxon>
        <taxon>Araneomorphae</taxon>
        <taxon>Entelegynae</taxon>
        <taxon>Eresoidea</taxon>
        <taxon>Eresidae</taxon>
        <taxon>Stegodyphus</taxon>
    </lineage>
</organism>
<dbReference type="EMBL" id="KK117188">
    <property type="protein sequence ID" value="KFM69789.1"/>
    <property type="molecule type" value="Genomic_DNA"/>
</dbReference>
<gene>
    <name evidence="1" type="ORF">X975_04173</name>
</gene>
<accession>A0A087TXF0</accession>
<evidence type="ECO:0000313" key="1">
    <source>
        <dbReference type="EMBL" id="KFM69789.1"/>
    </source>
</evidence>
<dbReference type="Proteomes" id="UP000054359">
    <property type="component" value="Unassembled WGS sequence"/>
</dbReference>
<proteinExistence type="predicted"/>
<name>A0A087TXF0_STEMI</name>
<reference evidence="1 2" key="1">
    <citation type="submission" date="2013-11" db="EMBL/GenBank/DDBJ databases">
        <title>Genome sequencing of Stegodyphus mimosarum.</title>
        <authorList>
            <person name="Bechsgaard J."/>
        </authorList>
    </citation>
    <scope>NUCLEOTIDE SEQUENCE [LARGE SCALE GENOMIC DNA]</scope>
</reference>
<protein>
    <submittedName>
        <fullName evidence="1">Uncharacterized protein</fullName>
    </submittedName>
</protein>
<sequence>MVGSDKIMLKLLECVENVKSALGTLQTLEKDGNNMFLRHVYRKQTVGWVKFLKGQHINLNKILKSLENHLSRMLGS</sequence>
<evidence type="ECO:0000313" key="2">
    <source>
        <dbReference type="Proteomes" id="UP000054359"/>
    </source>
</evidence>
<feature type="non-terminal residue" evidence="1">
    <location>
        <position position="76"/>
    </location>
</feature>
<dbReference type="AlphaFoldDB" id="A0A087TXF0"/>